<reference evidence="3" key="1">
    <citation type="submission" date="2023-11" db="EMBL/GenBank/DDBJ databases">
        <title>The genome sequences of three competitors of mushroom-forming fungi.</title>
        <authorList>
            <person name="Beijen E."/>
            <person name="Ohm R.A."/>
        </authorList>
    </citation>
    <scope>NUCLEOTIDE SEQUENCE</scope>
    <source>
        <strain evidence="3">CBS 100526</strain>
    </source>
</reference>
<dbReference type="Gene3D" id="3.30.70.100">
    <property type="match status" value="1"/>
</dbReference>
<dbReference type="PROSITE" id="PS51502">
    <property type="entry name" value="S_R_A_B_BARREL"/>
    <property type="match status" value="1"/>
</dbReference>
<comment type="caution">
    <text evidence="3">The sequence shown here is derived from an EMBL/GenBank/DDBJ whole genome shotgun (WGS) entry which is preliminary data.</text>
</comment>
<accession>A0AAE1J874</accession>
<protein>
    <recommendedName>
        <fullName evidence="2">Stress-response A/B barrel domain-containing protein</fullName>
    </recommendedName>
</protein>
<name>A0AAE1J874_9HYPO</name>
<evidence type="ECO:0000313" key="4">
    <source>
        <dbReference type="Proteomes" id="UP001273209"/>
    </source>
</evidence>
<evidence type="ECO:0000313" key="3">
    <source>
        <dbReference type="EMBL" id="KAK4071463.1"/>
    </source>
</evidence>
<evidence type="ECO:0000256" key="1">
    <source>
        <dbReference type="ARBA" id="ARBA00011738"/>
    </source>
</evidence>
<dbReference type="SMART" id="SM00886">
    <property type="entry name" value="Dabb"/>
    <property type="match status" value="1"/>
</dbReference>
<dbReference type="EMBL" id="JAWRVG010000023">
    <property type="protein sequence ID" value="KAK4071463.1"/>
    <property type="molecule type" value="Genomic_DNA"/>
</dbReference>
<dbReference type="RefSeq" id="XP_062754981.1">
    <property type="nucleotide sequence ID" value="XM_062900714.1"/>
</dbReference>
<dbReference type="PANTHER" id="PTHR33178">
    <property type="match status" value="1"/>
</dbReference>
<dbReference type="InterPro" id="IPR013097">
    <property type="entry name" value="Dabb"/>
</dbReference>
<dbReference type="Proteomes" id="UP001273209">
    <property type="component" value="Unassembled WGS sequence"/>
</dbReference>
<dbReference type="InterPro" id="IPR044662">
    <property type="entry name" value="HS1/DABB1-like"/>
</dbReference>
<keyword evidence="4" id="KW-1185">Reference proteome</keyword>
<dbReference type="SUPFAM" id="SSF54909">
    <property type="entry name" value="Dimeric alpha+beta barrel"/>
    <property type="match status" value="1"/>
</dbReference>
<dbReference type="AlphaFoldDB" id="A0AAE1J874"/>
<dbReference type="InterPro" id="IPR011008">
    <property type="entry name" value="Dimeric_a/b-barrel"/>
</dbReference>
<evidence type="ECO:0000259" key="2">
    <source>
        <dbReference type="PROSITE" id="PS51502"/>
    </source>
</evidence>
<proteinExistence type="predicted"/>
<feature type="domain" description="Stress-response A/B barrel" evidence="2">
    <location>
        <begin position="3"/>
        <end position="107"/>
    </location>
</feature>
<organism evidence="3 4">
    <name type="scientific">Trichoderma aggressivum f. europaeum</name>
    <dbReference type="NCBI Taxonomy" id="173218"/>
    <lineage>
        <taxon>Eukaryota</taxon>
        <taxon>Fungi</taxon>
        <taxon>Dikarya</taxon>
        <taxon>Ascomycota</taxon>
        <taxon>Pezizomycotina</taxon>
        <taxon>Sordariomycetes</taxon>
        <taxon>Hypocreomycetidae</taxon>
        <taxon>Hypocreales</taxon>
        <taxon>Hypocreaceae</taxon>
        <taxon>Trichoderma</taxon>
    </lineage>
</organism>
<dbReference type="PANTHER" id="PTHR33178:SF10">
    <property type="entry name" value="STRESS-RESPONSE A_B BARREL DOMAIN-CONTAINING PROTEIN"/>
    <property type="match status" value="1"/>
</dbReference>
<dbReference type="Pfam" id="PF07876">
    <property type="entry name" value="Dabb"/>
    <property type="match status" value="1"/>
</dbReference>
<dbReference type="GeneID" id="87920619"/>
<sequence>MAVIHIVLLSYKADASPEAIADANAGLLALKDTCLHPTTKTPYIKSVTGGTNINNAPESRNLGVTHGFTFEFNSHEDKAYYIKEDPAHQSLVAKLVPLVEKITGFDYETGKFE</sequence>
<gene>
    <name evidence="3" type="ORF">Triagg1_6124</name>
</gene>
<comment type="subunit">
    <text evidence="1">Homodimer.</text>
</comment>